<dbReference type="Pfam" id="PF13482">
    <property type="entry name" value="RNase_H_2"/>
    <property type="match status" value="1"/>
</dbReference>
<evidence type="ECO:0000256" key="1">
    <source>
        <dbReference type="SAM" id="MobiDB-lite"/>
    </source>
</evidence>
<reference evidence="3 4" key="1">
    <citation type="submission" date="2019-04" db="EMBL/GenBank/DDBJ databases">
        <title>Bacillus caeni sp. nov., a bacterium isolated from mangrove sediment.</title>
        <authorList>
            <person name="Huang H."/>
            <person name="Mo K."/>
            <person name="Hu Y."/>
        </authorList>
    </citation>
    <scope>NUCLEOTIDE SEQUENCE [LARGE SCALE GENOMIC DNA]</scope>
    <source>
        <strain evidence="3 4">HB172195</strain>
    </source>
</reference>
<dbReference type="OrthoDB" id="9790530at2"/>
<accession>A0A5R9EYD0</accession>
<feature type="compositionally biased region" description="Basic residues" evidence="1">
    <location>
        <begin position="1"/>
        <end position="14"/>
    </location>
</feature>
<evidence type="ECO:0000259" key="2">
    <source>
        <dbReference type="Pfam" id="PF13482"/>
    </source>
</evidence>
<dbReference type="PANTHER" id="PTHR38462:SF1">
    <property type="entry name" value="YPRB RIBONUCLEASE H-LIKE DOMAIN-CONTAINING PROTEIN"/>
    <property type="match status" value="1"/>
</dbReference>
<evidence type="ECO:0000313" key="4">
    <source>
        <dbReference type="Proteomes" id="UP000308230"/>
    </source>
</evidence>
<name>A0A5R9EYD0_9BACL</name>
<dbReference type="SUPFAM" id="SSF53098">
    <property type="entry name" value="Ribonuclease H-like"/>
    <property type="match status" value="1"/>
</dbReference>
<dbReference type="EMBL" id="SWLG01000026">
    <property type="protein sequence ID" value="TLS35206.1"/>
    <property type="molecule type" value="Genomic_DNA"/>
</dbReference>
<keyword evidence="4" id="KW-1185">Reference proteome</keyword>
<dbReference type="GO" id="GO:0004527">
    <property type="term" value="F:exonuclease activity"/>
    <property type="evidence" value="ECO:0007669"/>
    <property type="project" value="UniProtKB-KW"/>
</dbReference>
<evidence type="ECO:0000313" key="3">
    <source>
        <dbReference type="EMBL" id="TLS35206.1"/>
    </source>
</evidence>
<dbReference type="InterPro" id="IPR038720">
    <property type="entry name" value="YprB_RNase_H-like_dom"/>
</dbReference>
<feature type="region of interest" description="Disordered" evidence="1">
    <location>
        <begin position="1"/>
        <end position="31"/>
    </location>
</feature>
<proteinExistence type="predicted"/>
<dbReference type="InterPro" id="IPR036397">
    <property type="entry name" value="RNaseH_sf"/>
</dbReference>
<keyword evidence="3" id="KW-0269">Exonuclease</keyword>
<dbReference type="GO" id="GO:0003676">
    <property type="term" value="F:nucleic acid binding"/>
    <property type="evidence" value="ECO:0007669"/>
    <property type="project" value="InterPro"/>
</dbReference>
<dbReference type="PANTHER" id="PTHR38462">
    <property type="entry name" value="EXONUCLEASE-LIKE PROTEIN"/>
    <property type="match status" value="1"/>
</dbReference>
<dbReference type="InterPro" id="IPR012337">
    <property type="entry name" value="RNaseH-like_sf"/>
</dbReference>
<feature type="domain" description="YprB ribonuclease H-like" evidence="2">
    <location>
        <begin position="107"/>
        <end position="277"/>
    </location>
</feature>
<dbReference type="RefSeq" id="WP_138129274.1">
    <property type="nucleotide sequence ID" value="NZ_SWLG01000026.1"/>
</dbReference>
<comment type="caution">
    <text evidence="3">The sequence shown here is derived from an EMBL/GenBank/DDBJ whole genome shotgun (WGS) entry which is preliminary data.</text>
</comment>
<sequence length="417" mass="49506">MSLKGKLSRMKKHMNLAPDSKEKNETIPDQNENKEVEVPYLDKWKTLGAYPFFFDGDYAIIKEKTYPISYQHGRNRFEELEDIVRQWNAFSLDHPLSSKDLRPEDLLFFDTETTGLGGGVGNTIFLLGYSQYTEEGVRLKQYFLPGPGAEVPFYQKFLRDVKELKNLVTYNGKAFDWPQVKTRHTLIRDRLPELPAFGHYDLLHGARRMWKNRLESVKLSLVEQEILQFVREEDTPGYLAPMLYFEYIKDQDPELISDVLLHNEKDILSLITLYVHLSKILLQMKDTVVNTEEQYEVARWYETIGHADHAAVIYEGLLKSSYGFKAKEKLSYLYKKKKQWKNAELLWKELSESSRKPEFDVELSKLYEHTLKDFEQAFYYAEKAYQKWKETNRILKNKEEQERMEFEKRLLRIEKKL</sequence>
<feature type="compositionally biased region" description="Basic and acidic residues" evidence="1">
    <location>
        <begin position="19"/>
        <end position="31"/>
    </location>
</feature>
<dbReference type="Proteomes" id="UP000308230">
    <property type="component" value="Unassembled WGS sequence"/>
</dbReference>
<organism evidence="3 4">
    <name type="scientific">Exobacillus caeni</name>
    <dbReference type="NCBI Taxonomy" id="2574798"/>
    <lineage>
        <taxon>Bacteria</taxon>
        <taxon>Bacillati</taxon>
        <taxon>Bacillota</taxon>
        <taxon>Bacilli</taxon>
        <taxon>Bacillales</taxon>
        <taxon>Guptibacillaceae</taxon>
        <taxon>Exobacillus</taxon>
    </lineage>
</organism>
<protein>
    <submittedName>
        <fullName evidence="3">Exonuclease</fullName>
    </submittedName>
</protein>
<dbReference type="AlphaFoldDB" id="A0A5R9EYD0"/>
<keyword evidence="3" id="KW-0540">Nuclease</keyword>
<dbReference type="Gene3D" id="3.30.420.10">
    <property type="entry name" value="Ribonuclease H-like superfamily/Ribonuclease H"/>
    <property type="match status" value="1"/>
</dbReference>
<keyword evidence="3" id="KW-0378">Hydrolase</keyword>
<gene>
    <name evidence="3" type="ORF">FCL54_21645</name>
</gene>